<dbReference type="EMBL" id="EF082299">
    <property type="protein sequence ID" value="ABK21666.1"/>
    <property type="molecule type" value="mRNA"/>
</dbReference>
<evidence type="ECO:0000313" key="4">
    <source>
        <dbReference type="EMBL" id="ACN40634.1"/>
    </source>
</evidence>
<reference evidence="1" key="2">
    <citation type="journal article" date="2008" name="BMC Genomics">
        <title>A conifer genomics resource of 200,000 spruce (Picea spp.) ESTs and 6,464 high-quality, sequence-finished full-length cDNAs for Sitka spruce (Picea sitchensis).</title>
        <authorList>
            <person name="Ralph S.G."/>
            <person name="Chun H.J."/>
            <person name="Kolosova N."/>
            <person name="Cooper D."/>
            <person name="Oddy C."/>
            <person name="Ritland C.E."/>
            <person name="Kirkpatrick R."/>
            <person name="Moore R."/>
            <person name="Barber S."/>
            <person name="Holt R.A."/>
            <person name="Jones S.J."/>
            <person name="Marra M.A."/>
            <person name="Douglas C.J."/>
            <person name="Ritland K."/>
            <person name="Bohlmann J."/>
        </authorList>
    </citation>
    <scope>NUCLEOTIDE SEQUENCE</scope>
    <source>
        <tissue evidence="2">Bark</tissue>
        <tissue evidence="1">Green portion of the leader tissue</tissue>
    </source>
</reference>
<name>A9NM05_PICSI</name>
<reference evidence="5" key="4">
    <citation type="submission" date="2010-04" db="EMBL/GenBank/DDBJ databases">
        <authorList>
            <person name="Reid K.E."/>
            <person name="Liao N."/>
            <person name="Chan S."/>
            <person name="Docking R."/>
            <person name="Taylor G."/>
            <person name="Moore R."/>
            <person name="Mayo M."/>
            <person name="Munro S."/>
            <person name="King J."/>
            <person name="Yanchuk A."/>
            <person name="Holt R."/>
            <person name="Jones S."/>
            <person name="Marra M."/>
            <person name="Ritland C.E."/>
            <person name="Ritland K."/>
            <person name="Bohlmann J."/>
        </authorList>
    </citation>
    <scope>NUCLEOTIDE SEQUENCE</scope>
    <source>
        <tissue evidence="5">Bud</tissue>
    </source>
</reference>
<dbReference type="EMBL" id="EF083791">
    <property type="protein sequence ID" value="ABK23126.1"/>
    <property type="molecule type" value="mRNA"/>
</dbReference>
<reference evidence="3" key="1">
    <citation type="submission" date="2007-06" db="EMBL/GenBank/DDBJ databases">
        <title>Full length cDNA sequences from Sitka Spruce (Picea sitchensis).</title>
        <authorList>
            <person name="Ralph S.G."/>
            <person name="Chun H.E."/>
            <person name="Liao N."/>
            <person name="Ali J."/>
            <person name="Reid K."/>
            <person name="Kolosova N."/>
            <person name="Cooper N."/>
            <person name="Cullis C."/>
            <person name="Jancsik S."/>
            <person name="Moore R."/>
            <person name="Mayo M."/>
            <person name="Wagner S."/>
            <person name="Holt R.A."/>
            <person name="Jones S.J.M."/>
            <person name="Marra M.A."/>
            <person name="Ritland C.E."/>
            <person name="Ritland K."/>
            <person name="Bohlmann J."/>
        </authorList>
    </citation>
    <scope>NUCLEOTIDE SEQUENCE</scope>
    <source>
        <tissue evidence="3">Green portion of the leader tissue</tissue>
    </source>
</reference>
<evidence type="ECO:0000313" key="1">
    <source>
        <dbReference type="EMBL" id="ABK21666.1"/>
    </source>
</evidence>
<dbReference type="EMBL" id="BT122995">
    <property type="protein sequence ID" value="ADE76341.1"/>
    <property type="molecule type" value="mRNA"/>
</dbReference>
<accession>A9NM05</accession>
<dbReference type="EMBL" id="BT071162">
    <property type="protein sequence ID" value="ACN40634.1"/>
    <property type="molecule type" value="mRNA"/>
</dbReference>
<protein>
    <submittedName>
        <fullName evidence="1">Uncharacterized protein</fullName>
    </submittedName>
</protein>
<proteinExistence type="evidence at transcript level"/>
<dbReference type="EMBL" id="EF082542">
    <property type="protein sequence ID" value="ABK21899.1"/>
    <property type="molecule type" value="mRNA"/>
</dbReference>
<dbReference type="OMA" id="GITWCED"/>
<evidence type="ECO:0000313" key="5">
    <source>
        <dbReference type="EMBL" id="ADE76341.1"/>
    </source>
</evidence>
<evidence type="ECO:0000313" key="3">
    <source>
        <dbReference type="EMBL" id="ABR17110.1"/>
    </source>
</evidence>
<organism evidence="1">
    <name type="scientific">Picea sitchensis</name>
    <name type="common">Sitka spruce</name>
    <name type="synonym">Pinus sitchensis</name>
    <dbReference type="NCBI Taxonomy" id="3332"/>
    <lineage>
        <taxon>Eukaryota</taxon>
        <taxon>Viridiplantae</taxon>
        <taxon>Streptophyta</taxon>
        <taxon>Embryophyta</taxon>
        <taxon>Tracheophyta</taxon>
        <taxon>Spermatophyta</taxon>
        <taxon>Pinopsida</taxon>
        <taxon>Pinidae</taxon>
        <taxon>Conifers I</taxon>
        <taxon>Pinales</taxon>
        <taxon>Pinaceae</taxon>
        <taxon>Picea</taxon>
    </lineage>
</organism>
<evidence type="ECO:0000313" key="2">
    <source>
        <dbReference type="EMBL" id="ABK23126.1"/>
    </source>
</evidence>
<dbReference type="EMBL" id="EF677275">
    <property type="protein sequence ID" value="ABR17110.1"/>
    <property type="molecule type" value="mRNA"/>
</dbReference>
<sequence>MAGEYICNPKDLQFTQESIKDSFSKAHSGVKLQDTVADIKAGKLDPSSWGPLTAHEGEDGRLWCENNRRLWVARQADLPVVNVKIKSNDFISRRLGEETKEKLSDSEYLPKVRRPRP</sequence>
<dbReference type="AlphaFoldDB" id="A9NM05"/>
<reference evidence="4" key="3">
    <citation type="submission" date="2009-02" db="EMBL/GenBank/DDBJ databases">
        <title>Full length sequence-verified cDNA sequences from Sitka spruce (Picea sitchensis).</title>
        <authorList>
            <person name="Reid K.E."/>
            <person name="Liao N."/>
            <person name="Ralph S."/>
            <person name="Kolosova N."/>
            <person name="Oddy C."/>
            <person name="Moore R."/>
            <person name="Mayo M."/>
            <person name="Wagner S."/>
            <person name="King J."/>
            <person name="Yanchuk A."/>
            <person name="Holt R."/>
            <person name="Jones S."/>
            <person name="Marra M."/>
            <person name="Ritland C.E."/>
            <person name="Ritland K."/>
            <person name="Bohlmann J."/>
        </authorList>
    </citation>
    <scope>NUCLEOTIDE SEQUENCE</scope>
    <source>
        <tissue evidence="4">Green portion of the leader tissue</tissue>
    </source>
</reference>